<gene>
    <name evidence="1" type="ORF">CPAV1605_1018</name>
</gene>
<protein>
    <submittedName>
        <fullName evidence="1">Uncharacterized protein</fullName>
    </submittedName>
</protein>
<name>A0A5E8CMF7_9ZZZZ</name>
<sequence length="164" mass="19137">MSKTIFIGSIYSQKIKGKEGDYAYMIHNTSEKKRLLIYNENYKQWSNLDLRPGGGNAIVRPFRYDHQNNINKWPRSLGIPTGPGWVSLTQSNKEIIDLAFENIDRALKQDNYDEIWWSASKDHNLGVSIFTPGDDVRKYIVSKLKELCKSENGETWEKYFLFYS</sequence>
<reference evidence="1" key="1">
    <citation type="submission" date="2019-09" db="EMBL/GenBank/DDBJ databases">
        <authorList>
            <person name="Needham M D."/>
        </authorList>
    </citation>
    <scope>NUCLEOTIDE SEQUENCE</scope>
</reference>
<proteinExistence type="predicted"/>
<dbReference type="AlphaFoldDB" id="A0A5E8CMF7"/>
<evidence type="ECO:0000313" key="1">
    <source>
        <dbReference type="EMBL" id="VVU95270.1"/>
    </source>
</evidence>
<organism evidence="1">
    <name type="scientific">seawater metagenome</name>
    <dbReference type="NCBI Taxonomy" id="1561972"/>
    <lineage>
        <taxon>unclassified sequences</taxon>
        <taxon>metagenomes</taxon>
        <taxon>ecological metagenomes</taxon>
    </lineage>
</organism>
<dbReference type="EMBL" id="CABVLZ010000004">
    <property type="protein sequence ID" value="VVU95270.1"/>
    <property type="molecule type" value="Genomic_DNA"/>
</dbReference>
<accession>A0A5E8CMF7</accession>